<organism evidence="1 2">
    <name type="scientific">Desertifilum tharense IPPAS B-1220</name>
    <dbReference type="NCBI Taxonomy" id="1781255"/>
    <lineage>
        <taxon>Bacteria</taxon>
        <taxon>Bacillati</taxon>
        <taxon>Cyanobacteriota</taxon>
        <taxon>Cyanophyceae</taxon>
        <taxon>Desertifilales</taxon>
        <taxon>Desertifilaceae</taxon>
        <taxon>Desertifilum</taxon>
    </lineage>
</organism>
<proteinExistence type="predicted"/>
<name>A0ACD5GX90_9CYAN</name>
<evidence type="ECO:0000313" key="1">
    <source>
        <dbReference type="EMBL" id="XPM65384.1"/>
    </source>
</evidence>
<keyword evidence="2" id="KW-1185">Reference proteome</keyword>
<gene>
    <name evidence="1" type="ORF">BH720_006620</name>
</gene>
<sequence>MAIQYSIVKDDFYTPYSAATDAWRMPGVVVHAQNVSQILSAVLDNRPLVWYWSEGVEILWIFAWALFGSAIALFTRRLWVYGVSIVIAIAVLYGVVYLLFLGSGWVPLVPAAIALLGGTLSFFRQTWQSHLPRGEENHHQH</sequence>
<protein>
    <submittedName>
        <fullName evidence="1">CHASE2 domain-containing protein</fullName>
    </submittedName>
</protein>
<reference evidence="1 2" key="1">
    <citation type="journal article" date="2016" name="Genome Announc.">
        <title>Draft Genome Sequence of the Thermotolerant Cyanobacterium Desertifilum sp. IPPAS B-1220.</title>
        <authorList>
            <person name="Mironov K.S."/>
            <person name="Sinetova M.A."/>
            <person name="Bolatkhan K."/>
            <person name="Zayadan B.K."/>
            <person name="Ustinova V.V."/>
            <person name="Kupriyanova E.V."/>
            <person name="Skrypnik A.N."/>
            <person name="Gogoleva N.E."/>
            <person name="Gogolev Y.V."/>
            <person name="Los D.A."/>
        </authorList>
    </citation>
    <scope>NUCLEOTIDE SEQUENCE [LARGE SCALE GENOMIC DNA]</scope>
    <source>
        <strain evidence="1 2">IPPAS B-1220</strain>
    </source>
</reference>
<dbReference type="EMBL" id="CP182909">
    <property type="protein sequence ID" value="XPM65384.1"/>
    <property type="molecule type" value="Genomic_DNA"/>
</dbReference>
<accession>A0ACD5GX90</accession>
<evidence type="ECO:0000313" key="2">
    <source>
        <dbReference type="Proteomes" id="UP000095472"/>
    </source>
</evidence>
<dbReference type="Proteomes" id="UP000095472">
    <property type="component" value="Chromosome"/>
</dbReference>